<evidence type="ECO:0000313" key="2">
    <source>
        <dbReference type="EMBL" id="QDV27844.1"/>
    </source>
</evidence>
<sequence>MNPKLPTTPMKQPGSLLFSEEDMDRYLLEDPTLDRAEFELRMLEEPARALAVADRMEWLQLVSCAAKRSGQRIVRRGEGRVRLKQCSRGRVFASARGKLWGVAVVAAVAVLLMLGRSLDWTAGIGENWNRVVANGAPRSLEAALTDEGGEWYPLELVADSWSSLDAELSADGQVEIEFRPDSDATDTSERGGEMLAGPWSEAQGEETQDWVVEAARLMWMEGES</sequence>
<evidence type="ECO:0000313" key="3">
    <source>
        <dbReference type="Proteomes" id="UP000318017"/>
    </source>
</evidence>
<feature type="compositionally biased region" description="Basic and acidic residues" evidence="1">
    <location>
        <begin position="180"/>
        <end position="192"/>
    </location>
</feature>
<protein>
    <submittedName>
        <fullName evidence="2">Uncharacterized protein</fullName>
    </submittedName>
</protein>
<reference evidence="2 3" key="1">
    <citation type="submission" date="2019-02" db="EMBL/GenBank/DDBJ databases">
        <title>Deep-cultivation of Planctomycetes and their phenomic and genomic characterization uncovers novel biology.</title>
        <authorList>
            <person name="Wiegand S."/>
            <person name="Jogler M."/>
            <person name="Boedeker C."/>
            <person name="Pinto D."/>
            <person name="Vollmers J."/>
            <person name="Rivas-Marin E."/>
            <person name="Kohn T."/>
            <person name="Peeters S.H."/>
            <person name="Heuer A."/>
            <person name="Rast P."/>
            <person name="Oberbeckmann S."/>
            <person name="Bunk B."/>
            <person name="Jeske O."/>
            <person name="Meyerdierks A."/>
            <person name="Storesund J.E."/>
            <person name="Kallscheuer N."/>
            <person name="Luecker S."/>
            <person name="Lage O.M."/>
            <person name="Pohl T."/>
            <person name="Merkel B.J."/>
            <person name="Hornburger P."/>
            <person name="Mueller R.-W."/>
            <person name="Bruemmer F."/>
            <person name="Labrenz M."/>
            <person name="Spormann A.M."/>
            <person name="Op den Camp H."/>
            <person name="Overmann J."/>
            <person name="Amann R."/>
            <person name="Jetten M.S.M."/>
            <person name="Mascher T."/>
            <person name="Medema M.H."/>
            <person name="Devos D.P."/>
            <person name="Kaster A.-K."/>
            <person name="Ovreas L."/>
            <person name="Rohde M."/>
            <person name="Galperin M.Y."/>
            <person name="Jogler C."/>
        </authorList>
    </citation>
    <scope>NUCLEOTIDE SEQUENCE [LARGE SCALE GENOMIC DNA]</scope>
    <source>
        <strain evidence="2 3">Q31a</strain>
    </source>
</reference>
<dbReference type="Proteomes" id="UP000318017">
    <property type="component" value="Chromosome"/>
</dbReference>
<name>A0A518GGY0_9BACT</name>
<gene>
    <name evidence="2" type="ORF">Q31a_62370</name>
</gene>
<proteinExistence type="predicted"/>
<dbReference type="EMBL" id="CP036298">
    <property type="protein sequence ID" value="QDV27844.1"/>
    <property type="molecule type" value="Genomic_DNA"/>
</dbReference>
<dbReference type="RefSeq" id="WP_145085869.1">
    <property type="nucleotide sequence ID" value="NZ_CP036298.1"/>
</dbReference>
<organism evidence="2 3">
    <name type="scientific">Aureliella helgolandensis</name>
    <dbReference type="NCBI Taxonomy" id="2527968"/>
    <lineage>
        <taxon>Bacteria</taxon>
        <taxon>Pseudomonadati</taxon>
        <taxon>Planctomycetota</taxon>
        <taxon>Planctomycetia</taxon>
        <taxon>Pirellulales</taxon>
        <taxon>Pirellulaceae</taxon>
        <taxon>Aureliella</taxon>
    </lineage>
</organism>
<dbReference type="AlphaFoldDB" id="A0A518GGY0"/>
<evidence type="ECO:0000256" key="1">
    <source>
        <dbReference type="SAM" id="MobiDB-lite"/>
    </source>
</evidence>
<keyword evidence="3" id="KW-1185">Reference proteome</keyword>
<dbReference type="KEGG" id="ahel:Q31a_62370"/>
<feature type="region of interest" description="Disordered" evidence="1">
    <location>
        <begin position="180"/>
        <end position="206"/>
    </location>
</feature>
<accession>A0A518GGY0</accession>